<dbReference type="EMBL" id="LWDV01000009">
    <property type="protein sequence ID" value="OCL26104.1"/>
    <property type="molecule type" value="Genomic_DNA"/>
</dbReference>
<reference evidence="1 2" key="2">
    <citation type="submission" date="2016-08" db="EMBL/GenBank/DDBJ databases">
        <title>Orenia metallireducens sp. nov. strain Z6, a Novel Metal-reducing Firmicute from the Deep Subsurface.</title>
        <authorList>
            <person name="Maxim B.I."/>
            <person name="Kenneth K."/>
            <person name="Flynn T.M."/>
            <person name="Oloughlin E.J."/>
            <person name="Locke R.A."/>
            <person name="Weber J.R."/>
            <person name="Egan S.M."/>
            <person name="Mackie R.I."/>
            <person name="Cann I.K."/>
        </authorList>
    </citation>
    <scope>NUCLEOTIDE SEQUENCE [LARGE SCALE GENOMIC DNA]</scope>
    <source>
        <strain evidence="1 2">Z6</strain>
    </source>
</reference>
<dbReference type="GO" id="GO:0006508">
    <property type="term" value="P:proteolysis"/>
    <property type="evidence" value="ECO:0007669"/>
    <property type="project" value="InterPro"/>
</dbReference>
<sequence>MNLIDLHCDTIYRIFTENKKARLRDNSFHVDINKLEKSNSIAQFFALFLDLEEIESSPLEHTLAMLDRFYQELKENQDKIKIACSYKELIENQKNGKISAFLTIEEGQALEGSLTNLRNFYRLGVRLITLTWNYPNTIGYPNTQEEYRSKGLSLFGKKVVKEMNKLGMLIDVSHLSDQGFYDVAKLSTSPFIASHSNARIIRNHSRNLTDAMIRTLANKGGIMGINFSSSFLANKEISEIADIIKHIKYIHKVGGIDTVALGSDFDGIDCELELGNIGEMDKLYSALKKAGFNEDDIEKIYYKNAERVIKEVLK</sequence>
<protein>
    <submittedName>
        <fullName evidence="1">Peptidase M19</fullName>
    </submittedName>
</protein>
<evidence type="ECO:0000313" key="1">
    <source>
        <dbReference type="EMBL" id="OCL26104.1"/>
    </source>
</evidence>
<dbReference type="CDD" id="cd01301">
    <property type="entry name" value="rDP_like"/>
    <property type="match status" value="1"/>
</dbReference>
<name>A0A1C0A7B6_9FIRM</name>
<gene>
    <name evidence="1" type="ORF">U472_08800</name>
</gene>
<dbReference type="Proteomes" id="UP000093514">
    <property type="component" value="Unassembled WGS sequence"/>
</dbReference>
<dbReference type="GO" id="GO:0070573">
    <property type="term" value="F:metallodipeptidase activity"/>
    <property type="evidence" value="ECO:0007669"/>
    <property type="project" value="InterPro"/>
</dbReference>
<accession>A0A1C0A7B6</accession>
<keyword evidence="2" id="KW-1185">Reference proteome</keyword>
<organism evidence="1 2">
    <name type="scientific">Orenia metallireducens</name>
    <dbReference type="NCBI Taxonomy" id="1413210"/>
    <lineage>
        <taxon>Bacteria</taxon>
        <taxon>Bacillati</taxon>
        <taxon>Bacillota</taxon>
        <taxon>Clostridia</taxon>
        <taxon>Halanaerobiales</taxon>
        <taxon>Halobacteroidaceae</taxon>
        <taxon>Orenia</taxon>
    </lineage>
</organism>
<reference evidence="2" key="1">
    <citation type="submission" date="2016-07" db="EMBL/GenBank/DDBJ databases">
        <authorList>
            <person name="Florea S."/>
            <person name="Webb J.S."/>
            <person name="Jaromczyk J."/>
            <person name="Schardl C.L."/>
        </authorList>
    </citation>
    <scope>NUCLEOTIDE SEQUENCE [LARGE SCALE GENOMIC DNA]</scope>
    <source>
        <strain evidence="2">Z6</strain>
    </source>
</reference>
<dbReference type="PROSITE" id="PS51365">
    <property type="entry name" value="RENAL_DIPEPTIDASE_2"/>
    <property type="match status" value="1"/>
</dbReference>
<dbReference type="InterPro" id="IPR008257">
    <property type="entry name" value="Pept_M19"/>
</dbReference>
<dbReference type="InterPro" id="IPR032466">
    <property type="entry name" value="Metal_Hydrolase"/>
</dbReference>
<dbReference type="RefSeq" id="WP_068717585.1">
    <property type="nucleotide sequence ID" value="NZ_LWDV01000009.1"/>
</dbReference>
<evidence type="ECO:0000313" key="2">
    <source>
        <dbReference type="Proteomes" id="UP000093514"/>
    </source>
</evidence>
<dbReference type="SUPFAM" id="SSF51556">
    <property type="entry name" value="Metallo-dependent hydrolases"/>
    <property type="match status" value="1"/>
</dbReference>
<dbReference type="OrthoDB" id="9804920at2"/>
<comment type="caution">
    <text evidence="1">The sequence shown here is derived from an EMBL/GenBank/DDBJ whole genome shotgun (WGS) entry which is preliminary data.</text>
</comment>
<dbReference type="PANTHER" id="PTHR10443">
    <property type="entry name" value="MICROSOMAL DIPEPTIDASE"/>
    <property type="match status" value="1"/>
</dbReference>
<dbReference type="Pfam" id="PF01244">
    <property type="entry name" value="Peptidase_M19"/>
    <property type="match status" value="1"/>
</dbReference>
<dbReference type="PANTHER" id="PTHR10443:SF12">
    <property type="entry name" value="DIPEPTIDASE"/>
    <property type="match status" value="1"/>
</dbReference>
<dbReference type="Gene3D" id="3.20.20.140">
    <property type="entry name" value="Metal-dependent hydrolases"/>
    <property type="match status" value="1"/>
</dbReference>
<dbReference type="AlphaFoldDB" id="A0A1C0A7B6"/>
<proteinExistence type="predicted"/>